<dbReference type="GO" id="GO:0000289">
    <property type="term" value="P:nuclear-transcribed mRNA poly(A) tail shortening"/>
    <property type="evidence" value="ECO:0007669"/>
    <property type="project" value="TreeGrafter"/>
</dbReference>
<dbReference type="PROSITE" id="PS50105">
    <property type="entry name" value="SAM_DOMAIN"/>
    <property type="match status" value="1"/>
</dbReference>
<dbReference type="PANTHER" id="PTHR12515">
    <property type="entry name" value="STERILE ALPHA MOTIF DOMAIN CONTAINING PROTEIN 4-RELATED"/>
    <property type="match status" value="1"/>
</dbReference>
<evidence type="ECO:0000256" key="3">
    <source>
        <dbReference type="ARBA" id="ARBA00022884"/>
    </source>
</evidence>
<keyword evidence="3" id="KW-0694">RNA-binding</keyword>
<evidence type="ECO:0000256" key="4">
    <source>
        <dbReference type="SAM" id="MobiDB-lite"/>
    </source>
</evidence>
<dbReference type="Pfam" id="PF07647">
    <property type="entry name" value="SAM_2"/>
    <property type="match status" value="1"/>
</dbReference>
<feature type="compositionally biased region" description="Polar residues" evidence="4">
    <location>
        <begin position="343"/>
        <end position="353"/>
    </location>
</feature>
<evidence type="ECO:0000259" key="5">
    <source>
        <dbReference type="PROSITE" id="PS50105"/>
    </source>
</evidence>
<dbReference type="Pfam" id="PF25479">
    <property type="entry name" value="Vts1"/>
    <property type="match status" value="1"/>
</dbReference>
<reference evidence="6 7" key="1">
    <citation type="submission" date="2016-03" db="EMBL/GenBank/DDBJ databases">
        <title>Choanephora cucurbitarum.</title>
        <authorList>
            <person name="Min B."/>
            <person name="Park H."/>
            <person name="Park J.-H."/>
            <person name="Shin H.-D."/>
            <person name="Choi I.-G."/>
        </authorList>
    </citation>
    <scope>NUCLEOTIDE SEQUENCE [LARGE SCALE GENOMIC DNA]</scope>
    <source>
        <strain evidence="6 7">KUS-F28377</strain>
    </source>
</reference>
<comment type="caution">
    <text evidence="6">The sequence shown here is derived from an EMBL/GenBank/DDBJ whole genome shotgun (WGS) entry which is preliminary data.</text>
</comment>
<dbReference type="PANTHER" id="PTHR12515:SF5">
    <property type="entry name" value="PROTEIN SMAUG"/>
    <property type="match status" value="1"/>
</dbReference>
<dbReference type="EMBL" id="LUGH01000037">
    <property type="protein sequence ID" value="OBZ90708.1"/>
    <property type="molecule type" value="Genomic_DNA"/>
</dbReference>
<keyword evidence="7" id="KW-1185">Reference proteome</keyword>
<accession>A0A1C7NNY5</accession>
<dbReference type="InterPro" id="IPR013761">
    <property type="entry name" value="SAM/pointed_sf"/>
</dbReference>
<sequence>MSAQSSFQRNSASELFSSLLSPEGFTPLSSGSTSASLNLSSDIQPDYANKSFSGFSQAPNNFRHQRPVSEIIKHESFITPEDEALNKWHEDLQEYESSLESMASTSLDSKYKEEVQHVDQWFRYLNEAERTATIYTLLQHSSQVQIRFFIAVLQQMSKKDPLAPLLSPAHPEKDMHAQLAGAMKKAELEASQKLLSVLPYQTGQVVARPNAGSIGRRNHIDRHSFAIGDTEGYNQLFAKTPDNYFLHSRNTLNLLDEPILPSDKNTYDFTSNRPKSVIENDLSSIFESNWPYNRQQNSLNNSSKPGSVGSNRPKSADFSNWSVGLTSSISSKSVRDKDHLLSSPWTGTPNSFGDTHKVESDQQSPLVNWSTNNSISDRHVNMGDDVKGFRRRTMNRTSIPNTVLETDEHGAKLAAGIALTSPSSSASIVFSMYDDLSHKELSNNDSSNYSTKPPYCSVQTPHSSYPPSRSTSPVPSQSNSSKSFNMNNPKLTSNYGQFLNPHDRINEPENGYLSDHSDASYRSNNGYRGNKKKGNNSSRSTNGSLYKEKKNTDVLDMQLLEDIPAWLRSLRLHKYNPIFESTKWQDMLRMDDDALLKRGVAALGARRKLLKVFDQIKTYCDENKISY</sequence>
<evidence type="ECO:0000313" key="6">
    <source>
        <dbReference type="EMBL" id="OBZ90708.1"/>
    </source>
</evidence>
<dbReference type="GO" id="GO:0003729">
    <property type="term" value="F:mRNA binding"/>
    <property type="evidence" value="ECO:0007669"/>
    <property type="project" value="TreeGrafter"/>
</dbReference>
<gene>
    <name evidence="6" type="primary">VTS1_0</name>
    <name evidence="6" type="ORF">A0J61_01233</name>
</gene>
<name>A0A1C7NNY5_9FUNG</name>
<feature type="compositionally biased region" description="Low complexity" evidence="4">
    <location>
        <begin position="535"/>
        <end position="544"/>
    </location>
</feature>
<evidence type="ECO:0000256" key="2">
    <source>
        <dbReference type="ARBA" id="ARBA00022490"/>
    </source>
</evidence>
<feature type="compositionally biased region" description="Low complexity" evidence="4">
    <location>
        <begin position="461"/>
        <end position="489"/>
    </location>
</feature>
<proteinExistence type="predicted"/>
<dbReference type="SMART" id="SM00454">
    <property type="entry name" value="SAM"/>
    <property type="match status" value="1"/>
</dbReference>
<dbReference type="OrthoDB" id="2155283at2759"/>
<keyword evidence="2" id="KW-0963">Cytoplasm</keyword>
<dbReference type="GO" id="GO:0000932">
    <property type="term" value="C:P-body"/>
    <property type="evidence" value="ECO:0007669"/>
    <property type="project" value="TreeGrafter"/>
</dbReference>
<dbReference type="Proteomes" id="UP000093000">
    <property type="component" value="Unassembled WGS sequence"/>
</dbReference>
<feature type="region of interest" description="Disordered" evidence="4">
    <location>
        <begin position="296"/>
        <end position="316"/>
    </location>
</feature>
<dbReference type="InterPro" id="IPR001660">
    <property type="entry name" value="SAM"/>
</dbReference>
<feature type="compositionally biased region" description="Polar residues" evidence="4">
    <location>
        <begin position="361"/>
        <end position="375"/>
    </location>
</feature>
<evidence type="ECO:0000256" key="1">
    <source>
        <dbReference type="ARBA" id="ARBA00004496"/>
    </source>
</evidence>
<protein>
    <submittedName>
        <fullName evidence="6">Protein VTS1</fullName>
    </submittedName>
</protein>
<dbReference type="InterPro" id="IPR057327">
    <property type="entry name" value="Vts1_dom"/>
</dbReference>
<evidence type="ECO:0000313" key="7">
    <source>
        <dbReference type="Proteomes" id="UP000093000"/>
    </source>
</evidence>
<feature type="region of interest" description="Disordered" evidence="4">
    <location>
        <begin position="338"/>
        <end position="382"/>
    </location>
</feature>
<dbReference type="Gene3D" id="1.10.150.50">
    <property type="entry name" value="Transcription Factor, Ets-1"/>
    <property type="match status" value="1"/>
</dbReference>
<organism evidence="6 7">
    <name type="scientific">Choanephora cucurbitarum</name>
    <dbReference type="NCBI Taxonomy" id="101091"/>
    <lineage>
        <taxon>Eukaryota</taxon>
        <taxon>Fungi</taxon>
        <taxon>Fungi incertae sedis</taxon>
        <taxon>Mucoromycota</taxon>
        <taxon>Mucoromycotina</taxon>
        <taxon>Mucoromycetes</taxon>
        <taxon>Mucorales</taxon>
        <taxon>Mucorineae</taxon>
        <taxon>Choanephoraceae</taxon>
        <taxon>Choanephoroideae</taxon>
        <taxon>Choanephora</taxon>
    </lineage>
</organism>
<dbReference type="SUPFAM" id="SSF47769">
    <property type="entry name" value="SAM/Pointed domain"/>
    <property type="match status" value="1"/>
</dbReference>
<dbReference type="InterPro" id="IPR050897">
    <property type="entry name" value="SMAUG/VTS1_RNA-bind"/>
</dbReference>
<dbReference type="AlphaFoldDB" id="A0A1C7NNY5"/>
<comment type="subcellular location">
    <subcellularLocation>
        <location evidence="1">Cytoplasm</location>
    </subcellularLocation>
</comment>
<dbReference type="InParanoid" id="A0A1C7NNY5"/>
<feature type="domain" description="SAM" evidence="5">
    <location>
        <begin position="561"/>
        <end position="619"/>
    </location>
</feature>
<feature type="region of interest" description="Disordered" evidence="4">
    <location>
        <begin position="443"/>
        <end position="547"/>
    </location>
</feature>